<proteinExistence type="predicted"/>
<name>A0A6N3FNG0_CLOBU</name>
<dbReference type="Pfam" id="PF02732">
    <property type="entry name" value="ERCC4"/>
    <property type="match status" value="1"/>
</dbReference>
<dbReference type="SUPFAM" id="SSF52980">
    <property type="entry name" value="Restriction endonuclease-like"/>
    <property type="match status" value="1"/>
</dbReference>
<organism evidence="1">
    <name type="scientific">Clostridium butyricum</name>
    <dbReference type="NCBI Taxonomy" id="1492"/>
    <lineage>
        <taxon>Bacteria</taxon>
        <taxon>Bacillati</taxon>
        <taxon>Bacillota</taxon>
        <taxon>Clostridia</taxon>
        <taxon>Eubacteriales</taxon>
        <taxon>Clostridiaceae</taxon>
        <taxon>Clostridium</taxon>
    </lineage>
</organism>
<sequence length="199" mass="23110">MAIVKYRFSDTEIKKLMKENFMILYDTREQVNEHVLLGLDDLKFKYKKQKIDEGDYTAIIQAKPEMGIPRDLYFPIGVERKNSIDELAGNLAEKCDTRDDIRLERELIRAKAKGIDIYFVIEDPRGLQNIKSGDYRSQYNPKAFMGKFTSLMTNYTKGATFCSNTESAYHIARHLYYGVRNFLKEGQIYEGGEQDGENN</sequence>
<dbReference type="GO" id="GO:0004518">
    <property type="term" value="F:nuclease activity"/>
    <property type="evidence" value="ECO:0007669"/>
    <property type="project" value="InterPro"/>
</dbReference>
<protein>
    <submittedName>
        <fullName evidence="1">Uncharacterized protein</fullName>
    </submittedName>
</protein>
<dbReference type="AlphaFoldDB" id="A0A6N3FNG0"/>
<dbReference type="Gene3D" id="3.40.50.10130">
    <property type="match status" value="1"/>
</dbReference>
<dbReference type="EMBL" id="CACRTU010000024">
    <property type="protein sequence ID" value="VYU53053.1"/>
    <property type="molecule type" value="Genomic_DNA"/>
</dbReference>
<evidence type="ECO:0000313" key="1">
    <source>
        <dbReference type="EMBL" id="VYU53053.1"/>
    </source>
</evidence>
<gene>
    <name evidence="1" type="ORF">CBLFYP62_02642</name>
</gene>
<dbReference type="InterPro" id="IPR011335">
    <property type="entry name" value="Restrct_endonuc-II-like"/>
</dbReference>
<dbReference type="GO" id="GO:0006259">
    <property type="term" value="P:DNA metabolic process"/>
    <property type="evidence" value="ECO:0007669"/>
    <property type="project" value="UniProtKB-ARBA"/>
</dbReference>
<dbReference type="InterPro" id="IPR006166">
    <property type="entry name" value="ERCC4_domain"/>
</dbReference>
<reference evidence="1" key="1">
    <citation type="submission" date="2019-11" db="EMBL/GenBank/DDBJ databases">
        <authorList>
            <person name="Feng L."/>
        </authorList>
    </citation>
    <scope>NUCLEOTIDE SEQUENCE</scope>
    <source>
        <strain evidence="1">CButyricumLFYP62</strain>
    </source>
</reference>
<accession>A0A6N3FNG0</accession>
<dbReference type="GO" id="GO:0003677">
    <property type="term" value="F:DNA binding"/>
    <property type="evidence" value="ECO:0007669"/>
    <property type="project" value="InterPro"/>
</dbReference>